<keyword evidence="7" id="KW-1185">Reference proteome</keyword>
<protein>
    <submittedName>
        <fullName evidence="6">PaaI family thioesterase</fullName>
        <ecNumber evidence="6">3.1.2.-</ecNumber>
    </submittedName>
</protein>
<gene>
    <name evidence="5" type="ORF">O4328_21930</name>
    <name evidence="6" type="ORF">Q5707_22870</name>
</gene>
<feature type="region of interest" description="Disordered" evidence="3">
    <location>
        <begin position="1"/>
        <end position="21"/>
    </location>
</feature>
<dbReference type="Pfam" id="PF03061">
    <property type="entry name" value="4HBT"/>
    <property type="match status" value="1"/>
</dbReference>
<evidence type="ECO:0000313" key="8">
    <source>
        <dbReference type="Proteomes" id="UP001231166"/>
    </source>
</evidence>
<dbReference type="AlphaFoldDB" id="A0AAX3Y9C5"/>
<dbReference type="InterPro" id="IPR003736">
    <property type="entry name" value="PAAI_dom"/>
</dbReference>
<evidence type="ECO:0000259" key="4">
    <source>
        <dbReference type="Pfam" id="PF03061"/>
    </source>
</evidence>
<evidence type="ECO:0000256" key="2">
    <source>
        <dbReference type="ARBA" id="ARBA00022801"/>
    </source>
</evidence>
<dbReference type="Proteomes" id="UP001066327">
    <property type="component" value="Unassembled WGS sequence"/>
</dbReference>
<dbReference type="PANTHER" id="PTHR21660:SF1">
    <property type="entry name" value="ACYL-COENZYME A THIOESTERASE 13"/>
    <property type="match status" value="1"/>
</dbReference>
<comment type="similarity">
    <text evidence="1">Belongs to the thioesterase PaaI family.</text>
</comment>
<dbReference type="PANTHER" id="PTHR21660">
    <property type="entry name" value="THIOESTERASE SUPERFAMILY MEMBER-RELATED"/>
    <property type="match status" value="1"/>
</dbReference>
<dbReference type="InterPro" id="IPR006683">
    <property type="entry name" value="Thioestr_dom"/>
</dbReference>
<dbReference type="Gene3D" id="3.10.129.10">
    <property type="entry name" value="Hotdog Thioesterase"/>
    <property type="match status" value="1"/>
</dbReference>
<evidence type="ECO:0000256" key="1">
    <source>
        <dbReference type="ARBA" id="ARBA00008324"/>
    </source>
</evidence>
<evidence type="ECO:0000313" key="6">
    <source>
        <dbReference type="EMBL" id="WLF44764.1"/>
    </source>
</evidence>
<evidence type="ECO:0000313" key="7">
    <source>
        <dbReference type="Proteomes" id="UP001066327"/>
    </source>
</evidence>
<dbReference type="RefSeq" id="WP_133984282.1">
    <property type="nucleotide sequence ID" value="NZ_CP110469.1"/>
</dbReference>
<organism evidence="6 8">
    <name type="scientific">Rhodococcus opacus</name>
    <name type="common">Nocardia opaca</name>
    <dbReference type="NCBI Taxonomy" id="37919"/>
    <lineage>
        <taxon>Bacteria</taxon>
        <taxon>Bacillati</taxon>
        <taxon>Actinomycetota</taxon>
        <taxon>Actinomycetes</taxon>
        <taxon>Mycobacteriales</taxon>
        <taxon>Nocardiaceae</taxon>
        <taxon>Rhodococcus</taxon>
    </lineage>
</organism>
<name>A0AAX3Y9C5_RHOOP</name>
<dbReference type="EC" id="3.1.2.-" evidence="6"/>
<accession>A0AAX3Y9C5</accession>
<proteinExistence type="inferred from homology"/>
<dbReference type="SUPFAM" id="SSF54637">
    <property type="entry name" value="Thioesterase/thiol ester dehydrase-isomerase"/>
    <property type="match status" value="1"/>
</dbReference>
<dbReference type="InterPro" id="IPR029069">
    <property type="entry name" value="HotDog_dom_sf"/>
</dbReference>
<reference evidence="5" key="1">
    <citation type="submission" date="2022-12" db="EMBL/GenBank/DDBJ databases">
        <authorList>
            <person name="Krivoruchko A.V."/>
            <person name="Elkin A."/>
        </authorList>
    </citation>
    <scope>NUCLEOTIDE SEQUENCE</scope>
    <source>
        <strain evidence="5">IEGM 249</strain>
    </source>
</reference>
<evidence type="ECO:0000256" key="3">
    <source>
        <dbReference type="SAM" id="MobiDB-lite"/>
    </source>
</evidence>
<sequence length="155" mass="16680">MTMQQDDVHVPQSPPHGSSWDEWARWAEGMPVSRRIGLRCLQIEAGRVVVEMKHSDWPLNPNGAVHGGALVACADQVLGIVTMTMLAPSTLPATASISADYLRPAFPPLTFEAVVDRIGASMSFVTVLVRDRTGKLTTKVHGTLVLDGSSRHLAG</sequence>
<feature type="domain" description="Thioesterase" evidence="4">
    <location>
        <begin position="62"/>
        <end position="136"/>
    </location>
</feature>
<dbReference type="InterPro" id="IPR039298">
    <property type="entry name" value="ACOT13"/>
</dbReference>
<dbReference type="EMBL" id="CP130953">
    <property type="protein sequence ID" value="WLF44764.1"/>
    <property type="molecule type" value="Genomic_DNA"/>
</dbReference>
<dbReference type="GO" id="GO:0047617">
    <property type="term" value="F:fatty acyl-CoA hydrolase activity"/>
    <property type="evidence" value="ECO:0007669"/>
    <property type="project" value="InterPro"/>
</dbReference>
<dbReference type="NCBIfam" id="TIGR00369">
    <property type="entry name" value="unchar_dom_1"/>
    <property type="match status" value="1"/>
</dbReference>
<dbReference type="Proteomes" id="UP001231166">
    <property type="component" value="Chromosome"/>
</dbReference>
<keyword evidence="2 6" id="KW-0378">Hydrolase</keyword>
<dbReference type="CDD" id="cd03443">
    <property type="entry name" value="PaaI_thioesterase"/>
    <property type="match status" value="1"/>
</dbReference>
<evidence type="ECO:0000313" key="5">
    <source>
        <dbReference type="EMBL" id="MCZ4586310.1"/>
    </source>
</evidence>
<dbReference type="EMBL" id="JAPWIS010000011">
    <property type="protein sequence ID" value="MCZ4586310.1"/>
    <property type="molecule type" value="Genomic_DNA"/>
</dbReference>
<reference evidence="6" key="2">
    <citation type="submission" date="2023-07" db="EMBL/GenBank/DDBJ databases">
        <title>Genomic analysis of Rhodococcus opacus VOC-14 with glycol ethers degradation activity.</title>
        <authorList>
            <person name="Narkevich D.A."/>
            <person name="Hlushen A.M."/>
            <person name="Akhremchuk A.E."/>
            <person name="Sikolenko M.A."/>
            <person name="Valentovich L.N."/>
        </authorList>
    </citation>
    <scope>NUCLEOTIDE SEQUENCE</scope>
    <source>
        <strain evidence="6">VOC-14</strain>
    </source>
</reference>